<evidence type="ECO:0000313" key="11">
    <source>
        <dbReference type="Proteomes" id="UP000664731"/>
    </source>
</evidence>
<dbReference type="SMART" id="SM00387">
    <property type="entry name" value="HATPase_c"/>
    <property type="match status" value="1"/>
</dbReference>
<evidence type="ECO:0000256" key="2">
    <source>
        <dbReference type="ARBA" id="ARBA00012438"/>
    </source>
</evidence>
<dbReference type="GO" id="GO:0004673">
    <property type="term" value="F:protein histidine kinase activity"/>
    <property type="evidence" value="ECO:0007669"/>
    <property type="project" value="UniProtKB-EC"/>
</dbReference>
<evidence type="ECO:0000256" key="8">
    <source>
        <dbReference type="SAM" id="Phobius"/>
    </source>
</evidence>
<protein>
    <recommendedName>
        <fullName evidence="2">histidine kinase</fullName>
        <ecNumber evidence="2">2.7.13.3</ecNumber>
    </recommendedName>
</protein>
<dbReference type="EC" id="2.7.13.3" evidence="2"/>
<dbReference type="InterPro" id="IPR050428">
    <property type="entry name" value="TCS_sensor_his_kinase"/>
</dbReference>
<keyword evidence="4" id="KW-0808">Transferase</keyword>
<dbReference type="RefSeq" id="WP_207575273.1">
    <property type="nucleotide sequence ID" value="NZ_JAFNME010000015.1"/>
</dbReference>
<comment type="catalytic activity">
    <reaction evidence="1">
        <text>ATP + protein L-histidine = ADP + protein N-phospho-L-histidine.</text>
        <dbReference type="EC" id="2.7.13.3"/>
    </reaction>
</comment>
<dbReference type="GO" id="GO:0000160">
    <property type="term" value="P:phosphorelay signal transduction system"/>
    <property type="evidence" value="ECO:0007669"/>
    <property type="project" value="TreeGrafter"/>
</dbReference>
<dbReference type="SUPFAM" id="SSF55874">
    <property type="entry name" value="ATPase domain of HSP90 chaperone/DNA topoisomerase II/histidine kinase"/>
    <property type="match status" value="1"/>
</dbReference>
<dbReference type="Pfam" id="PF02518">
    <property type="entry name" value="HATPase_c"/>
    <property type="match status" value="1"/>
</dbReference>
<keyword evidence="7 8" id="KW-1133">Transmembrane helix</keyword>
<gene>
    <name evidence="10" type="ORF">J1777_08245</name>
</gene>
<name>A0A939GZX6_9BURK</name>
<feature type="transmembrane region" description="Helical" evidence="8">
    <location>
        <begin position="17"/>
        <end position="36"/>
    </location>
</feature>
<evidence type="ECO:0000256" key="5">
    <source>
        <dbReference type="ARBA" id="ARBA00022692"/>
    </source>
</evidence>
<dbReference type="InterPro" id="IPR003594">
    <property type="entry name" value="HATPase_dom"/>
</dbReference>
<keyword evidence="6 10" id="KW-0418">Kinase</keyword>
<organism evidence="10 11">
    <name type="scientific">Comamonas denitrificans</name>
    <dbReference type="NCBI Taxonomy" id="117506"/>
    <lineage>
        <taxon>Bacteria</taxon>
        <taxon>Pseudomonadati</taxon>
        <taxon>Pseudomonadota</taxon>
        <taxon>Betaproteobacteria</taxon>
        <taxon>Burkholderiales</taxon>
        <taxon>Comamonadaceae</taxon>
        <taxon>Comamonas</taxon>
    </lineage>
</organism>
<evidence type="ECO:0000256" key="7">
    <source>
        <dbReference type="ARBA" id="ARBA00022989"/>
    </source>
</evidence>
<dbReference type="PANTHER" id="PTHR45436">
    <property type="entry name" value="SENSOR HISTIDINE KINASE YKOH"/>
    <property type="match status" value="1"/>
</dbReference>
<sequence>MTGLDRHPRHWSLAERLVLLTVLPALVVLALGGWWLRHEMQASLYAGMAHMLEDKALRIAARLEVQDGDTLQDLPSSGDEFSAIFSGWYWQVLRADRVVVARSRSLWDQPDLRPNPLPISARAQLYAATGPQQEALLAKTFTFQTRLAPQIRGQLGTAARHAPLATTAATHWQLQVFGPADPLYANLRSIDRVLLATGGALLGLLLCLTVVQVRIGLEPLRRLVAAMAQLRQPTAGTLPAQVQLERLPVGADLEALKQELLALLQRNTQIVARARSHAADLNHALKKPLSVLVAAASAQPTVCASTVLKQTHAMSRLIDRYQARTHSDALQTEWTQAGQWVDVQDCIGQLLALMRQLHHAAELDWQLVWNAPADTVLLWRGERADLDEALGNLLDNAGKWAASVARVTVSIDAPGSAQPMLHICIADDGPGLSQQQLHSAGARGLRFDESVEGSGLGLCITQQIAQSYGGTLTLGKSPALKGLQACLVLGGLVVSR</sequence>
<keyword evidence="3" id="KW-0597">Phosphoprotein</keyword>
<reference evidence="10" key="1">
    <citation type="submission" date="2021-03" db="EMBL/GenBank/DDBJ databases">
        <title>Comamonas denitrificans.</title>
        <authorList>
            <person name="Finster K."/>
        </authorList>
    </citation>
    <scope>NUCLEOTIDE SEQUENCE</scope>
    <source>
        <strain evidence="10">MM2021_4</strain>
    </source>
</reference>
<evidence type="ECO:0000256" key="1">
    <source>
        <dbReference type="ARBA" id="ARBA00000085"/>
    </source>
</evidence>
<keyword evidence="5 8" id="KW-0812">Transmembrane</keyword>
<dbReference type="EMBL" id="JAFNME010000015">
    <property type="protein sequence ID" value="MBO1249808.1"/>
    <property type="molecule type" value="Genomic_DNA"/>
</dbReference>
<dbReference type="InterPro" id="IPR036890">
    <property type="entry name" value="HATPase_C_sf"/>
</dbReference>
<accession>A0A939GZX6</accession>
<dbReference type="GO" id="GO:0005886">
    <property type="term" value="C:plasma membrane"/>
    <property type="evidence" value="ECO:0007669"/>
    <property type="project" value="TreeGrafter"/>
</dbReference>
<evidence type="ECO:0000259" key="9">
    <source>
        <dbReference type="PROSITE" id="PS50109"/>
    </source>
</evidence>
<evidence type="ECO:0000256" key="3">
    <source>
        <dbReference type="ARBA" id="ARBA00022553"/>
    </source>
</evidence>
<dbReference type="Proteomes" id="UP000664731">
    <property type="component" value="Unassembled WGS sequence"/>
</dbReference>
<proteinExistence type="predicted"/>
<keyword evidence="8" id="KW-0472">Membrane</keyword>
<evidence type="ECO:0000313" key="10">
    <source>
        <dbReference type="EMBL" id="MBO1249808.1"/>
    </source>
</evidence>
<comment type="caution">
    <text evidence="10">The sequence shown here is derived from an EMBL/GenBank/DDBJ whole genome shotgun (WGS) entry which is preliminary data.</text>
</comment>
<evidence type="ECO:0000256" key="4">
    <source>
        <dbReference type="ARBA" id="ARBA00022679"/>
    </source>
</evidence>
<feature type="domain" description="Histidine kinase" evidence="9">
    <location>
        <begin position="280"/>
        <end position="493"/>
    </location>
</feature>
<dbReference type="AlphaFoldDB" id="A0A939GZX6"/>
<feature type="transmembrane region" description="Helical" evidence="8">
    <location>
        <begin position="193"/>
        <end position="213"/>
    </location>
</feature>
<evidence type="ECO:0000256" key="6">
    <source>
        <dbReference type="ARBA" id="ARBA00022777"/>
    </source>
</evidence>
<dbReference type="InterPro" id="IPR005467">
    <property type="entry name" value="His_kinase_dom"/>
</dbReference>
<dbReference type="Gene3D" id="3.30.565.10">
    <property type="entry name" value="Histidine kinase-like ATPase, C-terminal domain"/>
    <property type="match status" value="1"/>
</dbReference>
<dbReference type="PANTHER" id="PTHR45436:SF5">
    <property type="entry name" value="SENSOR HISTIDINE KINASE TRCS"/>
    <property type="match status" value="1"/>
</dbReference>
<keyword evidence="11" id="KW-1185">Reference proteome</keyword>
<dbReference type="PROSITE" id="PS50109">
    <property type="entry name" value="HIS_KIN"/>
    <property type="match status" value="1"/>
</dbReference>